<protein>
    <submittedName>
        <fullName evidence="1">Uncharacterized protein</fullName>
    </submittedName>
</protein>
<organism evidence="1 2">
    <name type="scientific">Mucuna pruriens</name>
    <name type="common">Velvet bean</name>
    <name type="synonym">Dolichos pruriens</name>
    <dbReference type="NCBI Taxonomy" id="157652"/>
    <lineage>
        <taxon>Eukaryota</taxon>
        <taxon>Viridiplantae</taxon>
        <taxon>Streptophyta</taxon>
        <taxon>Embryophyta</taxon>
        <taxon>Tracheophyta</taxon>
        <taxon>Spermatophyta</taxon>
        <taxon>Magnoliopsida</taxon>
        <taxon>eudicotyledons</taxon>
        <taxon>Gunneridae</taxon>
        <taxon>Pentapetalae</taxon>
        <taxon>rosids</taxon>
        <taxon>fabids</taxon>
        <taxon>Fabales</taxon>
        <taxon>Fabaceae</taxon>
        <taxon>Papilionoideae</taxon>
        <taxon>50 kb inversion clade</taxon>
        <taxon>NPAAA clade</taxon>
        <taxon>indigoferoid/millettioid clade</taxon>
        <taxon>Phaseoleae</taxon>
        <taxon>Mucuna</taxon>
    </lineage>
</organism>
<gene>
    <name evidence="1" type="ORF">CR513_37577</name>
</gene>
<name>A0A371FTS9_MUCPR</name>
<comment type="caution">
    <text evidence="1">The sequence shown here is derived from an EMBL/GenBank/DDBJ whole genome shotgun (WGS) entry which is preliminary data.</text>
</comment>
<reference evidence="1" key="1">
    <citation type="submission" date="2018-05" db="EMBL/GenBank/DDBJ databases">
        <title>Draft genome of Mucuna pruriens seed.</title>
        <authorList>
            <person name="Nnadi N.E."/>
            <person name="Vos R."/>
            <person name="Hasami M.H."/>
            <person name="Devisetty U.K."/>
            <person name="Aguiy J.C."/>
        </authorList>
    </citation>
    <scope>NUCLEOTIDE SEQUENCE [LARGE SCALE GENOMIC DNA]</scope>
    <source>
        <strain evidence="1">JCA_2017</strain>
    </source>
</reference>
<dbReference type="EMBL" id="QJKJ01007849">
    <property type="protein sequence ID" value="RDX81706.1"/>
    <property type="molecule type" value="Genomic_DNA"/>
</dbReference>
<keyword evidence="2" id="KW-1185">Reference proteome</keyword>
<dbReference type="AlphaFoldDB" id="A0A371FTS9"/>
<feature type="non-terminal residue" evidence="1">
    <location>
        <position position="1"/>
    </location>
</feature>
<evidence type="ECO:0000313" key="1">
    <source>
        <dbReference type="EMBL" id="RDX81706.1"/>
    </source>
</evidence>
<accession>A0A371FTS9</accession>
<dbReference type="Proteomes" id="UP000257109">
    <property type="component" value="Unassembled WGS sequence"/>
</dbReference>
<sequence length="113" mass="13088">MMCNTSNSGENLGLKRDGFCLVLDSGPRRKKCIEKWALNSHFYGPISKKNLHFWPSTISKWLKIDIIMLCCVDLSLISQIKGLPFCPFTISILYSDQHFCPLLWDYVHLEYSK</sequence>
<proteinExistence type="predicted"/>
<evidence type="ECO:0000313" key="2">
    <source>
        <dbReference type="Proteomes" id="UP000257109"/>
    </source>
</evidence>